<feature type="transmembrane region" description="Helical" evidence="1">
    <location>
        <begin position="44"/>
        <end position="62"/>
    </location>
</feature>
<dbReference type="Gene3D" id="3.90.550.20">
    <property type="match status" value="1"/>
</dbReference>
<dbReference type="InterPro" id="IPR039367">
    <property type="entry name" value="Och1-like"/>
</dbReference>
<dbReference type="InterPro" id="IPR007577">
    <property type="entry name" value="GlycoTrfase_DXD_sugar-bd_CS"/>
</dbReference>
<evidence type="ECO:0000313" key="3">
    <source>
        <dbReference type="Proteomes" id="UP001530293"/>
    </source>
</evidence>
<evidence type="ECO:0000313" key="2">
    <source>
        <dbReference type="EMBL" id="KAL3764448.1"/>
    </source>
</evidence>
<keyword evidence="1" id="KW-0472">Membrane</keyword>
<proteinExistence type="predicted"/>
<organism evidence="2 3">
    <name type="scientific">Discostella pseudostelligera</name>
    <dbReference type="NCBI Taxonomy" id="259834"/>
    <lineage>
        <taxon>Eukaryota</taxon>
        <taxon>Sar</taxon>
        <taxon>Stramenopiles</taxon>
        <taxon>Ochrophyta</taxon>
        <taxon>Bacillariophyta</taxon>
        <taxon>Coscinodiscophyceae</taxon>
        <taxon>Thalassiosirophycidae</taxon>
        <taxon>Stephanodiscales</taxon>
        <taxon>Stephanodiscaceae</taxon>
        <taxon>Discostella</taxon>
    </lineage>
</organism>
<keyword evidence="3" id="KW-1185">Reference proteome</keyword>
<name>A0ABD3MKL5_9STRA</name>
<dbReference type="SUPFAM" id="SSF53448">
    <property type="entry name" value="Nucleotide-diphospho-sugar transferases"/>
    <property type="match status" value="1"/>
</dbReference>
<comment type="caution">
    <text evidence="2">The sequence shown here is derived from an EMBL/GenBank/DDBJ whole genome shotgun (WGS) entry which is preliminary data.</text>
</comment>
<dbReference type="Pfam" id="PF04488">
    <property type="entry name" value="Gly_transf_sug"/>
    <property type="match status" value="1"/>
</dbReference>
<dbReference type="InterPro" id="IPR029044">
    <property type="entry name" value="Nucleotide-diphossugar_trans"/>
</dbReference>
<evidence type="ECO:0008006" key="4">
    <source>
        <dbReference type="Google" id="ProtNLM"/>
    </source>
</evidence>
<dbReference type="AlphaFoldDB" id="A0ABD3MKL5"/>
<protein>
    <recommendedName>
        <fullName evidence="4">Glycosyltransferase family 32 protein</fullName>
    </recommendedName>
</protein>
<gene>
    <name evidence="2" type="ORF">ACHAWU_004954</name>
</gene>
<keyword evidence="1" id="KW-1133">Transmembrane helix</keyword>
<evidence type="ECO:0000256" key="1">
    <source>
        <dbReference type="SAM" id="Phobius"/>
    </source>
</evidence>
<keyword evidence="1" id="KW-0812">Transmembrane</keyword>
<dbReference type="PANTHER" id="PTHR31834:SF1">
    <property type="entry name" value="INITIATION-SPECIFIC ALPHA-1,6-MANNOSYLTRANSFERASE"/>
    <property type="match status" value="1"/>
</dbReference>
<dbReference type="PANTHER" id="PTHR31834">
    <property type="entry name" value="INITIATION-SPECIFIC ALPHA-1,6-MANNOSYLTRANSFERASE"/>
    <property type="match status" value="1"/>
</dbReference>
<accession>A0ABD3MKL5</accession>
<dbReference type="Proteomes" id="UP001530293">
    <property type="component" value="Unassembled WGS sequence"/>
</dbReference>
<reference evidence="2 3" key="1">
    <citation type="submission" date="2024-10" db="EMBL/GenBank/DDBJ databases">
        <title>Updated reference genomes for cyclostephanoid diatoms.</title>
        <authorList>
            <person name="Roberts W.R."/>
            <person name="Alverson A.J."/>
        </authorList>
    </citation>
    <scope>NUCLEOTIDE SEQUENCE [LARGE SCALE GENOMIC DNA]</scope>
    <source>
        <strain evidence="2 3">AJA232-27</strain>
    </source>
</reference>
<dbReference type="EMBL" id="JALLBG020000105">
    <property type="protein sequence ID" value="KAL3764448.1"/>
    <property type="molecule type" value="Genomic_DNA"/>
</dbReference>
<sequence length="432" mass="47960">MRTSGSASKAKKVDSCGGCGDGIGTVVSAKGNNNNLPHRRRRRLLVKIVLAISIFYQVVWITNQISKFTIAVTDDIDADVPSELKQQRVASSRSDALNKAIGGGNAMKQSFRSLPSHPFPNAELQALVTPSSTMTSNHTAQTCPNGLIYVPDQIAATFPDNRRLIPKILHFTTKSRCMTPAFASNIQLWKNRLGSEYSIYIHDDDAMNKFIYQRIWAEFPELKEVMACVTAGAAKADIWRYLMIWEYGGIYSDIDCSPSDTFSASFIRDDDDAFFPLEALGIPAQYFFAASPRHPVMYLSAKHALQRISFRDNISANNAAKTTGPGAFKAGFILFQELAGVSSTGYVTEGIYPGAYGRSVRVVGSKELPREYILREGIKGDKKQDYVKMGMTHFQNTQGRYNELSNNRNVLGCLEVRYKMHVDGTADWVNII</sequence>